<proteinExistence type="predicted"/>
<evidence type="ECO:0000313" key="1">
    <source>
        <dbReference type="EMBL" id="DAF44189.1"/>
    </source>
</evidence>
<protein>
    <submittedName>
        <fullName evidence="1">Uncharacterized protein</fullName>
    </submittedName>
</protein>
<dbReference type="EMBL" id="BK032510">
    <property type="protein sequence ID" value="DAF44189.1"/>
    <property type="molecule type" value="Genomic_DNA"/>
</dbReference>
<name>A0A8S5RZK7_9CAUD</name>
<sequence length="197" mass="23196">MEGILYAPYVDYNSTDSFDYKNQAYDENYMDYLRKEYVKYKFTIDTVTKASLVNDRVSMINSLANNRKENVNPNNKIHYSYYQAPVKLLDIYSDSESFDKLLYYFKSGEMFPLIIEFFDIQKVPELESDFKMWVRETNKINTARGLTDVERLKYLPVKDLKVSFGPNSNAVLEKCKLLEVYSVNTYAVSVNKIIFVR</sequence>
<organism evidence="1">
    <name type="scientific">Myoviridae sp. ctNQV2</name>
    <dbReference type="NCBI Taxonomy" id="2827683"/>
    <lineage>
        <taxon>Viruses</taxon>
        <taxon>Duplodnaviria</taxon>
        <taxon>Heunggongvirae</taxon>
        <taxon>Uroviricota</taxon>
        <taxon>Caudoviricetes</taxon>
    </lineage>
</organism>
<reference evidence="1" key="1">
    <citation type="journal article" date="2021" name="Proc. Natl. Acad. Sci. U.S.A.">
        <title>A Catalog of Tens of Thousands of Viruses from Human Metagenomes Reveals Hidden Associations with Chronic Diseases.</title>
        <authorList>
            <person name="Tisza M.J."/>
            <person name="Buck C.B."/>
        </authorList>
    </citation>
    <scope>NUCLEOTIDE SEQUENCE</scope>
    <source>
        <strain evidence="1">CtNQV2</strain>
    </source>
</reference>
<accession>A0A8S5RZK7</accession>